<sequence>MRLLRDRLIVGNPGGLFDITVDRLGRDAVTSPRNSRLVAICQHVRSPQTGARVIEGLATGIPTVTEALANQGLPPAHYVDSGIRFTVVLHQFSPAASSTVAPTAGSSPTSTTAKAAEAGEAALSATQRRVHQALTEHGRTVRELADTLGLAAPNLRKILRDLRARGLAIQDGGQGRATTHRRAKPPGSAR</sequence>
<dbReference type="InterPro" id="IPR036388">
    <property type="entry name" value="WH-like_DNA-bd_sf"/>
</dbReference>
<keyword evidence="3" id="KW-1185">Reference proteome</keyword>
<dbReference type="Gene3D" id="3.30.565.60">
    <property type="match status" value="1"/>
</dbReference>
<dbReference type="Pfam" id="PF13749">
    <property type="entry name" value="HATPase_c_4"/>
    <property type="match status" value="1"/>
</dbReference>
<comment type="caution">
    <text evidence="2">The sequence shown here is derived from an EMBL/GenBank/DDBJ whole genome shotgun (WGS) entry which is preliminary data.</text>
</comment>
<name>A0ABT0JZZ9_9ACTN</name>
<dbReference type="InterPro" id="IPR038475">
    <property type="entry name" value="RecG_C_sf"/>
</dbReference>
<evidence type="ECO:0000313" key="2">
    <source>
        <dbReference type="EMBL" id="MCK9877056.1"/>
    </source>
</evidence>
<feature type="region of interest" description="Disordered" evidence="1">
    <location>
        <begin position="97"/>
        <end position="121"/>
    </location>
</feature>
<evidence type="ECO:0000256" key="1">
    <source>
        <dbReference type="SAM" id="MobiDB-lite"/>
    </source>
</evidence>
<dbReference type="PANTHER" id="PTHR30595">
    <property type="entry name" value="GLPR-RELATED TRANSCRIPTIONAL REPRESSOR"/>
    <property type="match status" value="1"/>
</dbReference>
<reference evidence="2 3" key="1">
    <citation type="submission" date="2022-04" db="EMBL/GenBank/DDBJ databases">
        <title>Genome diversity in the genus Frankia.</title>
        <authorList>
            <person name="Carlos-Shanley C."/>
            <person name="Hahn D."/>
        </authorList>
    </citation>
    <scope>NUCLEOTIDE SEQUENCE [LARGE SCALE GENOMIC DNA]</scope>
    <source>
        <strain evidence="2 3">Ag45/Mut15</strain>
    </source>
</reference>
<dbReference type="RefSeq" id="WP_248825351.1">
    <property type="nucleotide sequence ID" value="NZ_JALKFT010000014.1"/>
</dbReference>
<dbReference type="Proteomes" id="UP001201873">
    <property type="component" value="Unassembled WGS sequence"/>
</dbReference>
<dbReference type="CDD" id="cd00090">
    <property type="entry name" value="HTH_ARSR"/>
    <property type="match status" value="1"/>
</dbReference>
<dbReference type="EMBL" id="JALKFT010000014">
    <property type="protein sequence ID" value="MCK9877056.1"/>
    <property type="molecule type" value="Genomic_DNA"/>
</dbReference>
<proteinExistence type="predicted"/>
<evidence type="ECO:0000313" key="3">
    <source>
        <dbReference type="Proteomes" id="UP001201873"/>
    </source>
</evidence>
<dbReference type="PANTHER" id="PTHR30595:SF6">
    <property type="entry name" value="SCHLAFEN ALBA-2 DOMAIN-CONTAINING PROTEIN"/>
    <property type="match status" value="1"/>
</dbReference>
<accession>A0ABT0JZZ9</accession>
<dbReference type="InterPro" id="IPR011991">
    <property type="entry name" value="ArsR-like_HTH"/>
</dbReference>
<gene>
    <name evidence="2" type="ORF">MXD59_14955</name>
</gene>
<dbReference type="SUPFAM" id="SSF46785">
    <property type="entry name" value="Winged helix' DNA-binding domain"/>
    <property type="match status" value="1"/>
</dbReference>
<dbReference type="InterPro" id="IPR036390">
    <property type="entry name" value="WH_DNA-bd_sf"/>
</dbReference>
<protein>
    <submittedName>
        <fullName evidence="2">Uncharacterized protein</fullName>
    </submittedName>
</protein>
<dbReference type="Gene3D" id="1.10.10.10">
    <property type="entry name" value="Winged helix-like DNA-binding domain superfamily/Winged helix DNA-binding domain"/>
    <property type="match status" value="1"/>
</dbReference>
<organism evidence="2 3">
    <name type="scientific">Frankia umida</name>
    <dbReference type="NCBI Taxonomy" id="573489"/>
    <lineage>
        <taxon>Bacteria</taxon>
        <taxon>Bacillati</taxon>
        <taxon>Actinomycetota</taxon>
        <taxon>Actinomycetes</taxon>
        <taxon>Frankiales</taxon>
        <taxon>Frankiaceae</taxon>
        <taxon>Frankia</taxon>
    </lineage>
</organism>
<feature type="region of interest" description="Disordered" evidence="1">
    <location>
        <begin position="170"/>
        <end position="190"/>
    </location>
</feature>